<dbReference type="SUPFAM" id="SSF57196">
    <property type="entry name" value="EGF/Laminin"/>
    <property type="match status" value="1"/>
</dbReference>
<evidence type="ECO:0000313" key="3">
    <source>
        <dbReference type="EMBL" id="KAJ7330586.1"/>
    </source>
</evidence>
<dbReference type="InterPro" id="IPR000742">
    <property type="entry name" value="EGF"/>
</dbReference>
<dbReference type="PROSITE" id="PS50026">
    <property type="entry name" value="EGF_3"/>
    <property type="match status" value="1"/>
</dbReference>
<reference evidence="3" key="1">
    <citation type="submission" date="2023-01" db="EMBL/GenBank/DDBJ databases">
        <title>Genome assembly of the deep-sea coral Lophelia pertusa.</title>
        <authorList>
            <person name="Herrera S."/>
            <person name="Cordes E."/>
        </authorList>
    </citation>
    <scope>NUCLEOTIDE SEQUENCE</scope>
    <source>
        <strain evidence="3">USNM1676648</strain>
        <tissue evidence="3">Polyp</tissue>
    </source>
</reference>
<organism evidence="3 4">
    <name type="scientific">Desmophyllum pertusum</name>
    <dbReference type="NCBI Taxonomy" id="174260"/>
    <lineage>
        <taxon>Eukaryota</taxon>
        <taxon>Metazoa</taxon>
        <taxon>Cnidaria</taxon>
        <taxon>Anthozoa</taxon>
        <taxon>Hexacorallia</taxon>
        <taxon>Scleractinia</taxon>
        <taxon>Caryophylliina</taxon>
        <taxon>Caryophylliidae</taxon>
        <taxon>Desmophyllum</taxon>
    </lineage>
</organism>
<dbReference type="Gene3D" id="3.90.215.10">
    <property type="entry name" value="Gamma Fibrinogen, chain A, domain 1"/>
    <property type="match status" value="1"/>
</dbReference>
<comment type="caution">
    <text evidence="3">The sequence shown here is derived from an EMBL/GenBank/DDBJ whole genome shotgun (WGS) entry which is preliminary data.</text>
</comment>
<feature type="disulfide bond" evidence="1">
    <location>
        <begin position="97"/>
        <end position="106"/>
    </location>
</feature>
<dbReference type="AlphaFoldDB" id="A0A9W9YAP0"/>
<evidence type="ECO:0000313" key="4">
    <source>
        <dbReference type="Proteomes" id="UP001163046"/>
    </source>
</evidence>
<dbReference type="EMBL" id="MU827792">
    <property type="protein sequence ID" value="KAJ7330586.1"/>
    <property type="molecule type" value="Genomic_DNA"/>
</dbReference>
<protein>
    <recommendedName>
        <fullName evidence="2">EGF-like domain-containing protein</fullName>
    </recommendedName>
</protein>
<dbReference type="OrthoDB" id="58529at2759"/>
<dbReference type="InterPro" id="IPR036056">
    <property type="entry name" value="Fibrinogen-like_C"/>
</dbReference>
<dbReference type="PROSITE" id="PS00022">
    <property type="entry name" value="EGF_1"/>
    <property type="match status" value="1"/>
</dbReference>
<dbReference type="InterPro" id="IPR002181">
    <property type="entry name" value="Fibrinogen_a/b/g_C_dom"/>
</dbReference>
<evidence type="ECO:0000256" key="1">
    <source>
        <dbReference type="PROSITE-ProRule" id="PRU00076"/>
    </source>
</evidence>
<name>A0A9W9YAP0_9CNID</name>
<dbReference type="CDD" id="cd00054">
    <property type="entry name" value="EGF_CA"/>
    <property type="match status" value="1"/>
</dbReference>
<comment type="caution">
    <text evidence="1">Lacks conserved residue(s) required for the propagation of feature annotation.</text>
</comment>
<feature type="domain" description="EGF-like" evidence="2">
    <location>
        <begin position="71"/>
        <end position="107"/>
    </location>
</feature>
<proteinExistence type="predicted"/>
<keyword evidence="1" id="KW-0245">EGF-like domain</keyword>
<keyword evidence="1" id="KW-1015">Disulfide bond</keyword>
<dbReference type="Gene3D" id="2.10.25.10">
    <property type="entry name" value="Laminin"/>
    <property type="match status" value="1"/>
</dbReference>
<dbReference type="Pfam" id="PF00147">
    <property type="entry name" value="Fibrinogen_C"/>
    <property type="match status" value="1"/>
</dbReference>
<sequence length="322" mass="36664">MCRDDCRCLSMNYIHNNDRDNCELNDVNEQMKPAALKYKPGASYYDLIREYTNDHGTSFVLGRDHCINRCCWPNPCSNGGSCEEICDPTTVRFHCTCPANYTGQRCEKIVRSCKGLATNGAKLSGMYRVYDSQNKSFQVYCDFDSEVGHVWTLMQSYSFGNNSHFDTKNFGVDFPVNQDAGAIKWVAYRLSLSRMLSIANVSTHLRATCNFQDDGLVYTDYARAKLEGHNLFGTFKGTCRMYELVNIRGIECRDCTALTRQTQDKMWYINSYSTSKGCTFNGSEGSVQQEQNFGRYAYSNPEFRCTSNLNSTTQHWIGSKLP</sequence>
<dbReference type="Pfam" id="PF00008">
    <property type="entry name" value="EGF"/>
    <property type="match status" value="1"/>
</dbReference>
<keyword evidence="4" id="KW-1185">Reference proteome</keyword>
<evidence type="ECO:0000259" key="2">
    <source>
        <dbReference type="PROSITE" id="PS50026"/>
    </source>
</evidence>
<accession>A0A9W9YAP0</accession>
<gene>
    <name evidence="3" type="ORF">OS493_022200</name>
</gene>
<dbReference type="InterPro" id="IPR014716">
    <property type="entry name" value="Fibrinogen_a/b/g_C_1"/>
</dbReference>
<dbReference type="SUPFAM" id="SSF56496">
    <property type="entry name" value="Fibrinogen C-terminal domain-like"/>
    <property type="match status" value="1"/>
</dbReference>
<dbReference type="Proteomes" id="UP001163046">
    <property type="component" value="Unassembled WGS sequence"/>
</dbReference>